<dbReference type="InterPro" id="IPR011050">
    <property type="entry name" value="Pectin_lyase_fold/virulence"/>
</dbReference>
<evidence type="ECO:0000313" key="4">
    <source>
        <dbReference type="Proteomes" id="UP000324233"/>
    </source>
</evidence>
<evidence type="ECO:0008006" key="5">
    <source>
        <dbReference type="Google" id="ProtNLM"/>
    </source>
</evidence>
<dbReference type="AlphaFoldDB" id="A0A5B9W9B4"/>
<gene>
    <name evidence="3" type="ORF">OJF2_54040</name>
</gene>
<feature type="region of interest" description="Disordered" evidence="1">
    <location>
        <begin position="398"/>
        <end position="422"/>
    </location>
</feature>
<reference evidence="3 4" key="1">
    <citation type="submission" date="2019-08" db="EMBL/GenBank/DDBJ databases">
        <title>Deep-cultivation of Planctomycetes and their phenomic and genomic characterization uncovers novel biology.</title>
        <authorList>
            <person name="Wiegand S."/>
            <person name="Jogler M."/>
            <person name="Boedeker C."/>
            <person name="Pinto D."/>
            <person name="Vollmers J."/>
            <person name="Rivas-Marin E."/>
            <person name="Kohn T."/>
            <person name="Peeters S.H."/>
            <person name="Heuer A."/>
            <person name="Rast P."/>
            <person name="Oberbeckmann S."/>
            <person name="Bunk B."/>
            <person name="Jeske O."/>
            <person name="Meyerdierks A."/>
            <person name="Storesund J.E."/>
            <person name="Kallscheuer N."/>
            <person name="Luecker S."/>
            <person name="Lage O.M."/>
            <person name="Pohl T."/>
            <person name="Merkel B.J."/>
            <person name="Hornburger P."/>
            <person name="Mueller R.-W."/>
            <person name="Bruemmer F."/>
            <person name="Labrenz M."/>
            <person name="Spormann A.M."/>
            <person name="Op den Camp H."/>
            <person name="Overmann J."/>
            <person name="Amann R."/>
            <person name="Jetten M.S.M."/>
            <person name="Mascher T."/>
            <person name="Medema M.H."/>
            <person name="Devos D.P."/>
            <person name="Kaster A.-K."/>
            <person name="Ovreas L."/>
            <person name="Rohde M."/>
            <person name="Galperin M.Y."/>
            <person name="Jogler C."/>
        </authorList>
    </citation>
    <scope>NUCLEOTIDE SEQUENCE [LARGE SCALE GENOMIC DNA]</scope>
    <source>
        <strain evidence="3 4">OJF2</strain>
    </source>
</reference>
<feature type="chain" id="PRO_5022849201" description="Right handed beta helix domain-containing protein" evidence="2">
    <location>
        <begin position="22"/>
        <end position="956"/>
    </location>
</feature>
<name>A0A5B9W9B4_9BACT</name>
<evidence type="ECO:0000256" key="2">
    <source>
        <dbReference type="SAM" id="SignalP"/>
    </source>
</evidence>
<evidence type="ECO:0000313" key="3">
    <source>
        <dbReference type="EMBL" id="QEH36819.1"/>
    </source>
</evidence>
<dbReference type="Gene3D" id="2.160.20.10">
    <property type="entry name" value="Single-stranded right-handed beta-helix, Pectin lyase-like"/>
    <property type="match status" value="1"/>
</dbReference>
<keyword evidence="2" id="KW-0732">Signal</keyword>
<feature type="compositionally biased region" description="Low complexity" evidence="1">
    <location>
        <begin position="408"/>
        <end position="418"/>
    </location>
</feature>
<dbReference type="Proteomes" id="UP000324233">
    <property type="component" value="Chromosome"/>
</dbReference>
<dbReference type="InterPro" id="IPR012334">
    <property type="entry name" value="Pectin_lyas_fold"/>
</dbReference>
<dbReference type="EMBL" id="CP042997">
    <property type="protein sequence ID" value="QEH36819.1"/>
    <property type="molecule type" value="Genomic_DNA"/>
</dbReference>
<evidence type="ECO:0000256" key="1">
    <source>
        <dbReference type="SAM" id="MobiDB-lite"/>
    </source>
</evidence>
<accession>A0A5B9W9B4</accession>
<proteinExistence type="predicted"/>
<organism evidence="3 4">
    <name type="scientific">Aquisphaera giovannonii</name>
    <dbReference type="NCBI Taxonomy" id="406548"/>
    <lineage>
        <taxon>Bacteria</taxon>
        <taxon>Pseudomonadati</taxon>
        <taxon>Planctomycetota</taxon>
        <taxon>Planctomycetia</taxon>
        <taxon>Isosphaerales</taxon>
        <taxon>Isosphaeraceae</taxon>
        <taxon>Aquisphaera</taxon>
    </lineage>
</organism>
<dbReference type="RefSeq" id="WP_148596459.1">
    <property type="nucleotide sequence ID" value="NZ_CP042997.1"/>
</dbReference>
<sequence precursor="true">MRLFAVAVTVACSLIPAVVEAQSSPRQRSARAPSIRWIGQDGHDYVAPNNRREPSGVQDVHLVLEGLDPAREVTHVDVKAESPWNEWEYDRPNFSWKLELKRARGARSADLFLEPGDTEAARTYHFLVEDDAGNKWEFDVRGRKVDRGLRMPGLAMQAKWLGQDRHDRVASGPSVGPDGIQDARIRLSGISAKIAVKSIRIEGQGGTKWQSGTNPDLLPNAEFWADPKTTGAGDLHFQPTRDVKGQKLKVVVRYDNDTEDSATVLAGRLDPKLRMPETPLPRLTTAAAKAEWLGQDGQGPGGPGDVHVRLSGMPRPSSLAEAVLTDGVTSTWAFRQGPAGRVQDADGNVFAPLVVRPAADDSALDLFFAPDRDEAKAGFTFRFADTAGRMTVARFEGGACDPGRRAPRPAGTRATAQPGDDLNRLADQNGTLILSPGTYRLASPLVLENPVTIDGGGKATLVFAQGAGEPPWTAAIKIHAGNTTLNGFAVRFVGKVRWDGAVSYGPAVIGTTDNKDRPRGGPRVNISLTRLDLESPAAEDPSKWAEAIRLVRLTNAAGGMIAGNVLRGGTIEFFDGPWQILNNDFRGTPAGTISHGIFSAHGTHDLVVKGNRAKPVEPAGKTWRFLVLTHRGVRDIVEENTIEGLGARPDDAAPWVNDPEIVLTEAYHVAYEGRIQALSADGLVLRTHRRQGNPVGSGDAVSLLDGPSAGEFRRIAQVIDAETYLLEAPIPKGTDAVSVARGFVDTSFLKNRIAMSPGRRADGFTSDGLILPGNHFGTRVEGNHISGGGLAMKLAAYPSETPVAWGWSHAPFLGGVVDGNILEDAIAGARLTVDHSARYVKSNRGRVYMSIRLDNNVVRWTDAFLKWRSSSGEKTPLAGLVLGELPSHDPAELAVRASCNRLEAPPGPEAGASLVVDAAEYNGQKLHRRRYSLPAAPGAARSSATTAPRADSSARR</sequence>
<protein>
    <recommendedName>
        <fullName evidence="5">Right handed beta helix domain-containing protein</fullName>
    </recommendedName>
</protein>
<feature type="signal peptide" evidence="2">
    <location>
        <begin position="1"/>
        <end position="21"/>
    </location>
</feature>
<keyword evidence="4" id="KW-1185">Reference proteome</keyword>
<dbReference type="OrthoDB" id="244775at2"/>
<dbReference type="SUPFAM" id="SSF51126">
    <property type="entry name" value="Pectin lyase-like"/>
    <property type="match status" value="1"/>
</dbReference>
<dbReference type="KEGG" id="agv:OJF2_54040"/>
<feature type="region of interest" description="Disordered" evidence="1">
    <location>
        <begin position="928"/>
        <end position="956"/>
    </location>
</feature>
<feature type="compositionally biased region" description="Low complexity" evidence="1">
    <location>
        <begin position="934"/>
        <end position="956"/>
    </location>
</feature>